<sequence length="147" mass="16266">MSDTNDATWQSRDAGYPTPLAMHYAGVNPSIKMLDFTIRILAVILCVMGIASCAFISEQVLRAQLLDKLPDAEKGATGKPILRLSTTCSPQTGHRVQCNMIAWDLIITKASSLFTAITRQAIPPGLSKRADYRQRMVSRWQIHHAIV</sequence>
<reference evidence="2 3" key="1">
    <citation type="submission" date="2023-08" db="EMBL/GenBank/DDBJ databases">
        <title>Black Yeasts Isolated from many extreme environments.</title>
        <authorList>
            <person name="Coleine C."/>
            <person name="Stajich J.E."/>
            <person name="Selbmann L."/>
        </authorList>
    </citation>
    <scope>NUCLEOTIDE SEQUENCE [LARGE SCALE GENOMIC DNA]</scope>
    <source>
        <strain evidence="2 3">CCFEE 6328</strain>
    </source>
</reference>
<dbReference type="EMBL" id="JAVRRF010000020">
    <property type="protein sequence ID" value="KAK5055503.1"/>
    <property type="molecule type" value="Genomic_DNA"/>
</dbReference>
<keyword evidence="1" id="KW-1133">Transmembrane helix</keyword>
<proteinExistence type="predicted"/>
<dbReference type="Proteomes" id="UP001345691">
    <property type="component" value="Unassembled WGS sequence"/>
</dbReference>
<organism evidence="2 3">
    <name type="scientific">Exophiala sideris</name>
    <dbReference type="NCBI Taxonomy" id="1016849"/>
    <lineage>
        <taxon>Eukaryota</taxon>
        <taxon>Fungi</taxon>
        <taxon>Dikarya</taxon>
        <taxon>Ascomycota</taxon>
        <taxon>Pezizomycotina</taxon>
        <taxon>Eurotiomycetes</taxon>
        <taxon>Chaetothyriomycetidae</taxon>
        <taxon>Chaetothyriales</taxon>
        <taxon>Herpotrichiellaceae</taxon>
        <taxon>Exophiala</taxon>
    </lineage>
</organism>
<feature type="transmembrane region" description="Helical" evidence="1">
    <location>
        <begin position="36"/>
        <end position="56"/>
    </location>
</feature>
<protein>
    <submittedName>
        <fullName evidence="2">Uncharacterized protein</fullName>
    </submittedName>
</protein>
<name>A0ABR0J349_9EURO</name>
<evidence type="ECO:0000256" key="1">
    <source>
        <dbReference type="SAM" id="Phobius"/>
    </source>
</evidence>
<evidence type="ECO:0000313" key="2">
    <source>
        <dbReference type="EMBL" id="KAK5055503.1"/>
    </source>
</evidence>
<comment type="caution">
    <text evidence="2">The sequence shown here is derived from an EMBL/GenBank/DDBJ whole genome shotgun (WGS) entry which is preliminary data.</text>
</comment>
<keyword evidence="3" id="KW-1185">Reference proteome</keyword>
<accession>A0ABR0J349</accession>
<evidence type="ECO:0000313" key="3">
    <source>
        <dbReference type="Proteomes" id="UP001345691"/>
    </source>
</evidence>
<keyword evidence="1" id="KW-0812">Transmembrane</keyword>
<keyword evidence="1" id="KW-0472">Membrane</keyword>
<gene>
    <name evidence="2" type="ORF">LTR69_008336</name>
</gene>